<name>A0A061SFY7_9CHLO</name>
<dbReference type="GO" id="GO:0003341">
    <property type="term" value="P:cilium movement"/>
    <property type="evidence" value="ECO:0007669"/>
    <property type="project" value="TreeGrafter"/>
</dbReference>
<evidence type="ECO:0000256" key="1">
    <source>
        <dbReference type="ARBA" id="ARBA00004496"/>
    </source>
</evidence>
<dbReference type="EMBL" id="GBEZ01003319">
    <property type="protein sequence ID" value="JAC81810.1"/>
    <property type="molecule type" value="Transcribed_RNA"/>
</dbReference>
<protein>
    <recommendedName>
        <fullName evidence="5">Tetratricopeptide repeat protein 29</fullName>
    </recommendedName>
</protein>
<comment type="subcellular location">
    <subcellularLocation>
        <location evidence="1">Cytoplasm</location>
    </subcellularLocation>
</comment>
<dbReference type="InterPro" id="IPR019734">
    <property type="entry name" value="TPR_rpt"/>
</dbReference>
<evidence type="ECO:0000256" key="2">
    <source>
        <dbReference type="ARBA" id="ARBA00022490"/>
    </source>
</evidence>
<dbReference type="SMART" id="SM00028">
    <property type="entry name" value="TPR"/>
    <property type="match status" value="6"/>
</dbReference>
<proteinExistence type="predicted"/>
<dbReference type="GO" id="GO:0005737">
    <property type="term" value="C:cytoplasm"/>
    <property type="evidence" value="ECO:0007669"/>
    <property type="project" value="UniProtKB-SubCell"/>
</dbReference>
<keyword evidence="3" id="KW-0677">Repeat</keyword>
<dbReference type="Gene3D" id="1.25.40.10">
    <property type="entry name" value="Tetratricopeptide repeat domain"/>
    <property type="match status" value="2"/>
</dbReference>
<evidence type="ECO:0000256" key="3">
    <source>
        <dbReference type="ARBA" id="ARBA00022737"/>
    </source>
</evidence>
<gene>
    <name evidence="6" type="ORF">TSPGSL018_7098</name>
</gene>
<reference evidence="6" key="1">
    <citation type="submission" date="2014-05" db="EMBL/GenBank/DDBJ databases">
        <title>The transcriptome of the halophilic microalga Tetraselmis sp. GSL018 isolated from the Great Salt Lake, Utah.</title>
        <authorList>
            <person name="Jinkerson R.E."/>
            <person name="D'Adamo S."/>
            <person name="Posewitz M.C."/>
        </authorList>
    </citation>
    <scope>NUCLEOTIDE SEQUENCE</scope>
    <source>
        <strain evidence="6">GSL018</strain>
    </source>
</reference>
<evidence type="ECO:0000256" key="4">
    <source>
        <dbReference type="ARBA" id="ARBA00022803"/>
    </source>
</evidence>
<dbReference type="PANTHER" id="PTHR46630:SF1">
    <property type="entry name" value="TETRATRICOPEPTIDE REPEAT PROTEIN 29"/>
    <property type="match status" value="1"/>
</dbReference>
<dbReference type="InterPro" id="IPR011990">
    <property type="entry name" value="TPR-like_helical_dom_sf"/>
</dbReference>
<sequence length="443" mass="49745">GKNVLSYFLAPRYPVKAGMAAFTASRTHTPNSGKRVSVTPNSGRRTFKEKLLDDITAAEAANAQEVMLGKPADRSSLSISCLVEGYPHAFVDFFRLTHSGDTDTGVPSREELVAQGVDPDTYAVREYERSERLRLVRNQLVVADAARRSGDRQATYEAYNNLAHYFEEHLFIMKAIFFYEKCVEVAGSDWPEGEMAATLCLGLAHEKLGKIEESIKFHERHLEIASSLETEHAAKEKETAHQNLVHTYREQALKLDKEGDFDNAVSCLQQMLSNAQQCGAMEALADANHKLGLRYQQQEDHQNALGYFKEYLRLCGMNGDKVGEGRAYCEVAKSLQSLGDRKGAIENLEQYLELSKAMDPQGQARAYCLLGNILYQEEDIDGAVLYFEKFFEVARTLQDSQLLDTARVNLGIARGMAKMESFLNLVNDDLSTLLQWKNIRLPF</sequence>
<dbReference type="Pfam" id="PF13181">
    <property type="entry name" value="TPR_8"/>
    <property type="match status" value="2"/>
</dbReference>
<keyword evidence="4" id="KW-0802">TPR repeat</keyword>
<dbReference type="AlphaFoldDB" id="A0A061SFY7"/>
<keyword evidence="2" id="KW-0963">Cytoplasm</keyword>
<accession>A0A061SFY7</accession>
<evidence type="ECO:0000256" key="5">
    <source>
        <dbReference type="ARBA" id="ARBA00040665"/>
    </source>
</evidence>
<feature type="non-terminal residue" evidence="6">
    <location>
        <position position="1"/>
    </location>
</feature>
<dbReference type="GO" id="GO:0005929">
    <property type="term" value="C:cilium"/>
    <property type="evidence" value="ECO:0007669"/>
    <property type="project" value="TreeGrafter"/>
</dbReference>
<dbReference type="InterPro" id="IPR051476">
    <property type="entry name" value="Bac_ResReg_Asp_Phosphatase"/>
</dbReference>
<dbReference type="SUPFAM" id="SSF48452">
    <property type="entry name" value="TPR-like"/>
    <property type="match status" value="2"/>
</dbReference>
<dbReference type="PANTHER" id="PTHR46630">
    <property type="entry name" value="TETRATRICOPEPTIDE REPEAT PROTEIN 29"/>
    <property type="match status" value="1"/>
</dbReference>
<organism evidence="6">
    <name type="scientific">Tetraselmis sp. GSL018</name>
    <dbReference type="NCBI Taxonomy" id="582737"/>
    <lineage>
        <taxon>Eukaryota</taxon>
        <taxon>Viridiplantae</taxon>
        <taxon>Chlorophyta</taxon>
        <taxon>core chlorophytes</taxon>
        <taxon>Chlorodendrophyceae</taxon>
        <taxon>Chlorodendrales</taxon>
        <taxon>Chlorodendraceae</taxon>
        <taxon>Tetraselmis</taxon>
    </lineage>
</organism>
<evidence type="ECO:0000313" key="6">
    <source>
        <dbReference type="EMBL" id="JAC81810.1"/>
    </source>
</evidence>